<organism evidence="2 3">
    <name type="scientific">Eumeta variegata</name>
    <name type="common">Bagworm moth</name>
    <name type="synonym">Eumeta japonica</name>
    <dbReference type="NCBI Taxonomy" id="151549"/>
    <lineage>
        <taxon>Eukaryota</taxon>
        <taxon>Metazoa</taxon>
        <taxon>Ecdysozoa</taxon>
        <taxon>Arthropoda</taxon>
        <taxon>Hexapoda</taxon>
        <taxon>Insecta</taxon>
        <taxon>Pterygota</taxon>
        <taxon>Neoptera</taxon>
        <taxon>Endopterygota</taxon>
        <taxon>Lepidoptera</taxon>
        <taxon>Glossata</taxon>
        <taxon>Ditrysia</taxon>
        <taxon>Tineoidea</taxon>
        <taxon>Psychidae</taxon>
        <taxon>Oiketicinae</taxon>
        <taxon>Eumeta</taxon>
    </lineage>
</organism>
<comment type="caution">
    <text evidence="2">The sequence shown here is derived from an EMBL/GenBank/DDBJ whole genome shotgun (WGS) entry which is preliminary data.</text>
</comment>
<feature type="region of interest" description="Disordered" evidence="1">
    <location>
        <begin position="220"/>
        <end position="268"/>
    </location>
</feature>
<feature type="compositionally biased region" description="Polar residues" evidence="1">
    <location>
        <begin position="244"/>
        <end position="259"/>
    </location>
</feature>
<evidence type="ECO:0000256" key="1">
    <source>
        <dbReference type="SAM" id="MobiDB-lite"/>
    </source>
</evidence>
<accession>A0A4C1UF55</accession>
<evidence type="ECO:0000313" key="3">
    <source>
        <dbReference type="Proteomes" id="UP000299102"/>
    </source>
</evidence>
<keyword evidence="3" id="KW-1185">Reference proteome</keyword>
<dbReference type="AlphaFoldDB" id="A0A4C1UF55"/>
<gene>
    <name evidence="2" type="ORF">EVAR_79462_1</name>
</gene>
<evidence type="ECO:0000313" key="2">
    <source>
        <dbReference type="EMBL" id="GBP24554.1"/>
    </source>
</evidence>
<dbReference type="Proteomes" id="UP000299102">
    <property type="component" value="Unassembled WGS sequence"/>
</dbReference>
<sequence>MPVCFDHTAHSAYVFVVHSSKRSHAEVTWLQHLNEPARPVQHPILTENRREATVPAVAFCPTPGKTCTAFYSLGSVSPQNFAKTCLPALPTAEGFIRSDKSPNINIGEEVNPVQCLKSFCTTVIVFISSPYEEGSVIPMVVSNGCFCRRVASAPPPRFTRFSAALRSRERAFSGRSRSDATPRALFNLITYTLKELHIEFLHEKGFVFESPTLNEIIPDVHVRSPPQSPSASRKRYAGVRSSDNEFTQSDSTVRGSDGSSDGFLEVRN</sequence>
<proteinExistence type="predicted"/>
<name>A0A4C1UF55_EUMVA</name>
<dbReference type="EMBL" id="BGZK01000163">
    <property type="protein sequence ID" value="GBP24554.1"/>
    <property type="molecule type" value="Genomic_DNA"/>
</dbReference>
<protein>
    <submittedName>
        <fullName evidence="2">Uncharacterized protein</fullName>
    </submittedName>
</protein>
<reference evidence="2 3" key="1">
    <citation type="journal article" date="2019" name="Commun. Biol.">
        <title>The bagworm genome reveals a unique fibroin gene that provides high tensile strength.</title>
        <authorList>
            <person name="Kono N."/>
            <person name="Nakamura H."/>
            <person name="Ohtoshi R."/>
            <person name="Tomita M."/>
            <person name="Numata K."/>
            <person name="Arakawa K."/>
        </authorList>
    </citation>
    <scope>NUCLEOTIDE SEQUENCE [LARGE SCALE GENOMIC DNA]</scope>
</reference>